<gene>
    <name evidence="2" type="ORF">K678_17561</name>
</gene>
<proteinExistence type="predicted"/>
<dbReference type="RefSeq" id="WP_021133785.1">
    <property type="nucleotide sequence ID" value="NZ_AQPH01000153.1"/>
</dbReference>
<sequence length="107" mass="11248">MNVHAIVCSLAVVIAAAAPLAPAQAGDASKQRDLGMDLAIGIGSAASTMAAPPTRRVYIPPPPAYYYPPPGAAYAVPSRNPYLGPSGTVVYDPYREPLRRPLYPPPY</sequence>
<dbReference type="Proteomes" id="UP000015350">
    <property type="component" value="Unassembled WGS sequence"/>
</dbReference>
<reference evidence="2 3" key="1">
    <citation type="submission" date="2013-04" db="EMBL/GenBank/DDBJ databases">
        <authorList>
            <person name="Kuznetsov B."/>
            <person name="Ivanovsky R."/>
        </authorList>
    </citation>
    <scope>NUCLEOTIDE SEQUENCE [LARGE SCALE GENOMIC DNA]</scope>
    <source>
        <strain evidence="2 3">MGU-K5</strain>
    </source>
</reference>
<name>S9S693_MAGFU</name>
<organism evidence="2 3">
    <name type="scientific">Magnetospirillum fulvum MGU-K5</name>
    <dbReference type="NCBI Taxonomy" id="1316936"/>
    <lineage>
        <taxon>Bacteria</taxon>
        <taxon>Pseudomonadati</taxon>
        <taxon>Pseudomonadota</taxon>
        <taxon>Alphaproteobacteria</taxon>
        <taxon>Rhodospirillales</taxon>
        <taxon>Rhodospirillaceae</taxon>
        <taxon>Magnetospirillum</taxon>
    </lineage>
</organism>
<dbReference type="EMBL" id="AQPH01000153">
    <property type="protein sequence ID" value="EPY00149.1"/>
    <property type="molecule type" value="Genomic_DNA"/>
</dbReference>
<dbReference type="AlphaFoldDB" id="S9S693"/>
<evidence type="ECO:0000256" key="1">
    <source>
        <dbReference type="SAM" id="SignalP"/>
    </source>
</evidence>
<evidence type="ECO:0000313" key="2">
    <source>
        <dbReference type="EMBL" id="EPY00149.1"/>
    </source>
</evidence>
<comment type="caution">
    <text evidence="2">The sequence shown here is derived from an EMBL/GenBank/DDBJ whole genome shotgun (WGS) entry which is preliminary data.</text>
</comment>
<accession>S9S693</accession>
<feature type="signal peptide" evidence="1">
    <location>
        <begin position="1"/>
        <end position="25"/>
    </location>
</feature>
<evidence type="ECO:0000313" key="3">
    <source>
        <dbReference type="Proteomes" id="UP000015350"/>
    </source>
</evidence>
<feature type="chain" id="PRO_5004556619" evidence="1">
    <location>
        <begin position="26"/>
        <end position="107"/>
    </location>
</feature>
<protein>
    <submittedName>
        <fullName evidence="2">Uncharacterized protein</fullName>
    </submittedName>
</protein>
<keyword evidence="1" id="KW-0732">Signal</keyword>